<dbReference type="RefSeq" id="WP_316510504.1">
    <property type="nucleotide sequence ID" value="NZ_OY726395.1"/>
</dbReference>
<dbReference type="Proteomes" id="UP001190466">
    <property type="component" value="Chromosome"/>
</dbReference>
<sequence>MTRAGAVPPSTVGYPLATYRYIRLALVAVVAGLLASIALTAVGHNCWQTSISAFYFTVSHAVFVGALCAAGVCLIAYKGLTRPEDILLNFAGFLAFVVALVPTRSPVHNPKDPTASCGLWLPTDQDATAAVANNMTALLVGAGVGIVVYLGVRAIAGPAPSSDLAHEAGPADTNRLPAGRLAAAADFVLKWIQVLAPLGTAATLGAGLLWFLFDRESFLADAHSAAAIAMFSGIIAVVVLYAAYSAQHFCHCRGRGRFAVAYITIAAVMTATLIVVGVLHVHLRTWNHGILALEVALIVEFAVFWLLQTLDSWNGTYRPVVPRVPMPTAAGRAPASPPG</sequence>
<feature type="transmembrane region" description="Helical" evidence="1">
    <location>
        <begin position="86"/>
        <end position="107"/>
    </location>
</feature>
<evidence type="ECO:0000313" key="2">
    <source>
        <dbReference type="EMBL" id="CAJ1584379.1"/>
    </source>
</evidence>
<feature type="transmembrane region" description="Helical" evidence="1">
    <location>
        <begin position="258"/>
        <end position="283"/>
    </location>
</feature>
<feature type="transmembrane region" description="Helical" evidence="1">
    <location>
        <begin position="194"/>
        <end position="213"/>
    </location>
</feature>
<feature type="transmembrane region" description="Helical" evidence="1">
    <location>
        <begin position="289"/>
        <end position="307"/>
    </location>
</feature>
<feature type="transmembrane region" description="Helical" evidence="1">
    <location>
        <begin position="54"/>
        <end position="77"/>
    </location>
</feature>
<keyword evidence="1" id="KW-0812">Transmembrane</keyword>
<feature type="transmembrane region" description="Helical" evidence="1">
    <location>
        <begin position="21"/>
        <end position="42"/>
    </location>
</feature>
<reference evidence="2 3" key="1">
    <citation type="submission" date="2023-08" db="EMBL/GenBank/DDBJ databases">
        <authorList>
            <person name="Folkvardsen B D."/>
            <person name="Norman A."/>
        </authorList>
    </citation>
    <scope>NUCLEOTIDE SEQUENCE [LARGE SCALE GENOMIC DNA]</scope>
    <source>
        <strain evidence="2 3">Mu0050</strain>
    </source>
</reference>
<gene>
    <name evidence="2" type="ORF">MU0050_003145</name>
</gene>
<dbReference type="EMBL" id="OY726395">
    <property type="protein sequence ID" value="CAJ1584379.1"/>
    <property type="molecule type" value="Genomic_DNA"/>
</dbReference>
<evidence type="ECO:0000256" key="1">
    <source>
        <dbReference type="SAM" id="Phobius"/>
    </source>
</evidence>
<protein>
    <submittedName>
        <fullName evidence="2">Diphosphate--fructose-6-phosphate 1-phosphotransferase</fullName>
    </submittedName>
</protein>
<feature type="transmembrane region" description="Helical" evidence="1">
    <location>
        <begin position="127"/>
        <end position="152"/>
    </location>
</feature>
<organism evidence="2 3">
    <name type="scientific">[Mycobacterium] wendilense</name>
    <dbReference type="NCBI Taxonomy" id="3064284"/>
    <lineage>
        <taxon>Bacteria</taxon>
        <taxon>Bacillati</taxon>
        <taxon>Actinomycetota</taxon>
        <taxon>Actinomycetes</taxon>
        <taxon>Mycobacteriales</taxon>
        <taxon>Mycobacteriaceae</taxon>
        <taxon>Mycolicibacter</taxon>
    </lineage>
</organism>
<feature type="transmembrane region" description="Helical" evidence="1">
    <location>
        <begin position="225"/>
        <end position="246"/>
    </location>
</feature>
<proteinExistence type="predicted"/>
<keyword evidence="1" id="KW-0472">Membrane</keyword>
<keyword evidence="1" id="KW-1133">Transmembrane helix</keyword>
<keyword evidence="3" id="KW-1185">Reference proteome</keyword>
<name>A0ABM9MGA1_9MYCO</name>
<evidence type="ECO:0000313" key="3">
    <source>
        <dbReference type="Proteomes" id="UP001190466"/>
    </source>
</evidence>
<accession>A0ABM9MGA1</accession>